<dbReference type="Proteomes" id="UP000283387">
    <property type="component" value="Unassembled WGS sequence"/>
</dbReference>
<accession>A0A419VXI7</accession>
<organism evidence="7 8">
    <name type="scientific">Mangrovibacterium diazotrophicum</name>
    <dbReference type="NCBI Taxonomy" id="1261403"/>
    <lineage>
        <taxon>Bacteria</taxon>
        <taxon>Pseudomonadati</taxon>
        <taxon>Bacteroidota</taxon>
        <taxon>Bacteroidia</taxon>
        <taxon>Marinilabiliales</taxon>
        <taxon>Prolixibacteraceae</taxon>
        <taxon>Mangrovibacterium</taxon>
    </lineage>
</organism>
<feature type="domain" description="RNA polymerase sigma factor 70 region 4 type 2" evidence="6">
    <location>
        <begin position="112"/>
        <end position="160"/>
    </location>
</feature>
<evidence type="ECO:0000259" key="5">
    <source>
        <dbReference type="Pfam" id="PF04542"/>
    </source>
</evidence>
<dbReference type="EMBL" id="RAPN01000003">
    <property type="protein sequence ID" value="RKD87937.1"/>
    <property type="molecule type" value="Genomic_DNA"/>
</dbReference>
<dbReference type="AlphaFoldDB" id="A0A419VXI7"/>
<keyword evidence="8" id="KW-1185">Reference proteome</keyword>
<keyword evidence="4" id="KW-0804">Transcription</keyword>
<evidence type="ECO:0000256" key="2">
    <source>
        <dbReference type="ARBA" id="ARBA00023015"/>
    </source>
</evidence>
<protein>
    <submittedName>
        <fullName evidence="7">RNA polymerase sigma-70 factor (ECF subfamily)</fullName>
    </submittedName>
</protein>
<dbReference type="Pfam" id="PF08281">
    <property type="entry name" value="Sigma70_r4_2"/>
    <property type="match status" value="1"/>
</dbReference>
<proteinExistence type="inferred from homology"/>
<dbReference type="SUPFAM" id="SSF88946">
    <property type="entry name" value="Sigma2 domain of RNA polymerase sigma factors"/>
    <property type="match status" value="1"/>
</dbReference>
<dbReference type="OrthoDB" id="9780326at2"/>
<reference evidence="7 8" key="1">
    <citation type="submission" date="2018-09" db="EMBL/GenBank/DDBJ databases">
        <title>Genomic Encyclopedia of Archaeal and Bacterial Type Strains, Phase II (KMG-II): from individual species to whole genera.</title>
        <authorList>
            <person name="Goeker M."/>
        </authorList>
    </citation>
    <scope>NUCLEOTIDE SEQUENCE [LARGE SCALE GENOMIC DNA]</scope>
    <source>
        <strain evidence="7 8">DSM 27148</strain>
    </source>
</reference>
<gene>
    <name evidence="7" type="ORF">BC643_3945</name>
</gene>
<comment type="similarity">
    <text evidence="1">Belongs to the sigma-70 factor family. ECF subfamily.</text>
</comment>
<name>A0A419VXI7_9BACT</name>
<dbReference type="InterPro" id="IPR013324">
    <property type="entry name" value="RNA_pol_sigma_r3/r4-like"/>
</dbReference>
<dbReference type="Gene3D" id="1.10.1740.10">
    <property type="match status" value="1"/>
</dbReference>
<dbReference type="SUPFAM" id="SSF88659">
    <property type="entry name" value="Sigma3 and sigma4 domains of RNA polymerase sigma factors"/>
    <property type="match status" value="1"/>
</dbReference>
<dbReference type="GO" id="GO:0006352">
    <property type="term" value="P:DNA-templated transcription initiation"/>
    <property type="evidence" value="ECO:0007669"/>
    <property type="project" value="InterPro"/>
</dbReference>
<dbReference type="GO" id="GO:0016987">
    <property type="term" value="F:sigma factor activity"/>
    <property type="evidence" value="ECO:0007669"/>
    <property type="project" value="UniProtKB-KW"/>
</dbReference>
<dbReference type="InterPro" id="IPR039425">
    <property type="entry name" value="RNA_pol_sigma-70-like"/>
</dbReference>
<comment type="caution">
    <text evidence="7">The sequence shown here is derived from an EMBL/GenBank/DDBJ whole genome shotgun (WGS) entry which is preliminary data.</text>
</comment>
<evidence type="ECO:0000259" key="6">
    <source>
        <dbReference type="Pfam" id="PF08281"/>
    </source>
</evidence>
<dbReference type="Pfam" id="PF04542">
    <property type="entry name" value="Sigma70_r2"/>
    <property type="match status" value="1"/>
</dbReference>
<dbReference type="InterPro" id="IPR013325">
    <property type="entry name" value="RNA_pol_sigma_r2"/>
</dbReference>
<dbReference type="Gene3D" id="1.10.10.10">
    <property type="entry name" value="Winged helix-like DNA-binding domain superfamily/Winged helix DNA-binding domain"/>
    <property type="match status" value="1"/>
</dbReference>
<evidence type="ECO:0000313" key="7">
    <source>
        <dbReference type="EMBL" id="RKD87937.1"/>
    </source>
</evidence>
<dbReference type="InterPro" id="IPR014284">
    <property type="entry name" value="RNA_pol_sigma-70_dom"/>
</dbReference>
<dbReference type="NCBIfam" id="TIGR02937">
    <property type="entry name" value="sigma70-ECF"/>
    <property type="match status" value="1"/>
</dbReference>
<sequence>MMTKETRFKEIVAENEERIRRICRYYAPSEEDSKDMCQEVLVNIWKSLDNFRGDAAMSTWIYRIAVNTSLSHSGKAFKQMKFRVDADEQTLGKLLEDDGGEQVQLLEKQLELMESEINQLSVIDKALISLMLEDVPGKEIANIIGITEPNVRVKLHRIKEILRHAMKNSLINQDA</sequence>
<dbReference type="InterPro" id="IPR007627">
    <property type="entry name" value="RNA_pol_sigma70_r2"/>
</dbReference>
<evidence type="ECO:0000256" key="3">
    <source>
        <dbReference type="ARBA" id="ARBA00023082"/>
    </source>
</evidence>
<dbReference type="InterPro" id="IPR013249">
    <property type="entry name" value="RNA_pol_sigma70_r4_t2"/>
</dbReference>
<keyword evidence="2" id="KW-0805">Transcription regulation</keyword>
<dbReference type="GO" id="GO:0003677">
    <property type="term" value="F:DNA binding"/>
    <property type="evidence" value="ECO:0007669"/>
    <property type="project" value="InterPro"/>
</dbReference>
<evidence type="ECO:0000313" key="8">
    <source>
        <dbReference type="Proteomes" id="UP000283387"/>
    </source>
</evidence>
<keyword evidence="3" id="KW-0731">Sigma factor</keyword>
<feature type="domain" description="RNA polymerase sigma-70 region 2" evidence="5">
    <location>
        <begin position="12"/>
        <end position="72"/>
    </location>
</feature>
<dbReference type="PANTHER" id="PTHR43133:SF45">
    <property type="entry name" value="RNA POLYMERASE ECF-TYPE SIGMA FACTOR"/>
    <property type="match status" value="1"/>
</dbReference>
<evidence type="ECO:0000256" key="1">
    <source>
        <dbReference type="ARBA" id="ARBA00010641"/>
    </source>
</evidence>
<dbReference type="InterPro" id="IPR036388">
    <property type="entry name" value="WH-like_DNA-bd_sf"/>
</dbReference>
<dbReference type="PANTHER" id="PTHR43133">
    <property type="entry name" value="RNA POLYMERASE ECF-TYPE SIGMA FACTO"/>
    <property type="match status" value="1"/>
</dbReference>
<dbReference type="RefSeq" id="WP_120274952.1">
    <property type="nucleotide sequence ID" value="NZ_RAPN01000003.1"/>
</dbReference>
<evidence type="ECO:0000256" key="4">
    <source>
        <dbReference type="ARBA" id="ARBA00023163"/>
    </source>
</evidence>